<feature type="domain" description="PHD-type" evidence="5">
    <location>
        <begin position="286"/>
        <end position="344"/>
    </location>
</feature>
<dbReference type="SMART" id="SM00249">
    <property type="entry name" value="PHD"/>
    <property type="match status" value="1"/>
</dbReference>
<keyword evidence="1" id="KW-0479">Metal-binding</keyword>
<evidence type="ECO:0000313" key="7">
    <source>
        <dbReference type="Proteomes" id="UP000605970"/>
    </source>
</evidence>
<evidence type="ECO:0000313" key="6">
    <source>
        <dbReference type="EMBL" id="KAF7638380.1"/>
    </source>
</evidence>
<dbReference type="InterPro" id="IPR001965">
    <property type="entry name" value="Znf_PHD"/>
</dbReference>
<evidence type="ECO:0000259" key="5">
    <source>
        <dbReference type="PROSITE" id="PS50016"/>
    </source>
</evidence>
<comment type="caution">
    <text evidence="6">The sequence shown here is derived from an EMBL/GenBank/DDBJ whole genome shotgun (WGS) entry which is preliminary data.</text>
</comment>
<dbReference type="SMART" id="SM01254">
    <property type="entry name" value="KLRAQ"/>
    <property type="match status" value="1"/>
</dbReference>
<reference evidence="6" key="1">
    <citation type="journal article" date="2020" name="Ecol. Evol.">
        <title>Genome structure and content of the rice root-knot nematode (Meloidogyne graminicola).</title>
        <authorList>
            <person name="Phan N.T."/>
            <person name="Danchin E.G.J."/>
            <person name="Klopp C."/>
            <person name="Perfus-Barbeoch L."/>
            <person name="Kozlowski D.K."/>
            <person name="Koutsovoulos G.D."/>
            <person name="Lopez-Roques C."/>
            <person name="Bouchez O."/>
            <person name="Zahm M."/>
            <person name="Besnard G."/>
            <person name="Bellafiore S."/>
        </authorList>
    </citation>
    <scope>NUCLEOTIDE SEQUENCE</scope>
    <source>
        <strain evidence="6">VN-18</strain>
    </source>
</reference>
<dbReference type="Gene3D" id="3.30.40.10">
    <property type="entry name" value="Zinc/RING finger domain, C3HC4 (zinc finger)"/>
    <property type="match status" value="1"/>
</dbReference>
<dbReference type="EMBL" id="JABEBT010000012">
    <property type="protein sequence ID" value="KAF7638380.1"/>
    <property type="molecule type" value="Genomic_DNA"/>
</dbReference>
<dbReference type="AlphaFoldDB" id="A0A8S9ZYP9"/>
<organism evidence="6 7">
    <name type="scientific">Meloidogyne graminicola</name>
    <dbReference type="NCBI Taxonomy" id="189291"/>
    <lineage>
        <taxon>Eukaryota</taxon>
        <taxon>Metazoa</taxon>
        <taxon>Ecdysozoa</taxon>
        <taxon>Nematoda</taxon>
        <taxon>Chromadorea</taxon>
        <taxon>Rhabditida</taxon>
        <taxon>Tylenchina</taxon>
        <taxon>Tylenchomorpha</taxon>
        <taxon>Tylenchoidea</taxon>
        <taxon>Meloidogynidae</taxon>
        <taxon>Meloidogyninae</taxon>
        <taxon>Meloidogyne</taxon>
    </lineage>
</organism>
<dbReference type="InterPro" id="IPR019343">
    <property type="entry name" value="PPP1R21_N"/>
</dbReference>
<dbReference type="GO" id="GO:0005769">
    <property type="term" value="C:early endosome"/>
    <property type="evidence" value="ECO:0007669"/>
    <property type="project" value="TreeGrafter"/>
</dbReference>
<dbReference type="PANTHER" id="PTHR21448">
    <property type="entry name" value="SMOOTH MUSCLE MYOSIN HEAVY CHAIN-RELATED"/>
    <property type="match status" value="1"/>
</dbReference>
<accession>A0A8S9ZYP9</accession>
<sequence length="570" mass="65404">MGELGNQLKISLIEEDSQRGKREIQHTAIIQENLDDNNFMLEKQKEFDAVKTDAKKLAELRQKAVQSAFTFNSELQTVRRAERTQFWELNTNIIHSPLNKWMRVASEYSKPSIYPVYLVPGQYTDYYKKFNCTELRALPLNTVLNTKRLFPPKRDLSPPSIKLTEEELSRPKEELILTNDKITNNFSMLNGHRTETSTTLDKNDEKGKNKVPTIISTHFDSSKNFNKNTVNLPPKLRRICSSNNSFTPKKNAITLSTCSTLNPTSTSCFKTGMEFSPNSDLPVSSTPICSICQLPDAGLFASKSSIVRCSSCQQRMHSSCIDMPHSMVEMIQQYDWLCIDCKRCYVCQQPDQEVRNQVSVLKAALIEEQTKTTNLQRQITVGDTKLRKIESERDSLAFRNDQLVKRVENLQESLEAQLSIFEPSKGKKKHKEANLRLVAESTRMHQQQGIGGTSTSDPHVIMEEELEHSAVSIDSVDQNELETEEIVSKRRLLEEYYTERISTLTKSLQHATGRATYYKHEETLETTQQNYGEQMKQLHEYMAEQDEKMNAPIHDDQNLYKTVTRNGSIF</sequence>
<dbReference type="Proteomes" id="UP000605970">
    <property type="component" value="Unassembled WGS sequence"/>
</dbReference>
<evidence type="ECO:0000256" key="2">
    <source>
        <dbReference type="ARBA" id="ARBA00022771"/>
    </source>
</evidence>
<protein>
    <recommendedName>
        <fullName evidence="5">PHD-type domain-containing protein</fullName>
    </recommendedName>
</protein>
<dbReference type="InterPro" id="IPR019787">
    <property type="entry name" value="Znf_PHD-finger"/>
</dbReference>
<dbReference type="PROSITE" id="PS50016">
    <property type="entry name" value="ZF_PHD_2"/>
    <property type="match status" value="1"/>
</dbReference>
<evidence type="ECO:0000256" key="3">
    <source>
        <dbReference type="ARBA" id="ARBA00022833"/>
    </source>
</evidence>
<evidence type="ECO:0000256" key="1">
    <source>
        <dbReference type="ARBA" id="ARBA00022723"/>
    </source>
</evidence>
<keyword evidence="3" id="KW-0862">Zinc</keyword>
<dbReference type="InterPro" id="IPR011011">
    <property type="entry name" value="Znf_FYVE_PHD"/>
</dbReference>
<dbReference type="Pfam" id="PF10205">
    <property type="entry name" value="KLRAQ"/>
    <property type="match status" value="1"/>
</dbReference>
<dbReference type="GO" id="GO:0016020">
    <property type="term" value="C:membrane"/>
    <property type="evidence" value="ECO:0007669"/>
    <property type="project" value="TreeGrafter"/>
</dbReference>
<dbReference type="GO" id="GO:0008270">
    <property type="term" value="F:zinc ion binding"/>
    <property type="evidence" value="ECO:0007669"/>
    <property type="project" value="UniProtKB-KW"/>
</dbReference>
<dbReference type="InterPro" id="IPR013083">
    <property type="entry name" value="Znf_RING/FYVE/PHD"/>
</dbReference>
<evidence type="ECO:0000256" key="4">
    <source>
        <dbReference type="PROSITE-ProRule" id="PRU00146"/>
    </source>
</evidence>
<proteinExistence type="predicted"/>
<keyword evidence="7" id="KW-1185">Reference proteome</keyword>
<dbReference type="InterPro" id="IPR040024">
    <property type="entry name" value="PPP1R21"/>
</dbReference>
<gene>
    <name evidence="6" type="ORF">Mgra_00002063</name>
</gene>
<name>A0A8S9ZYP9_9BILA</name>
<dbReference type="Pfam" id="PF00628">
    <property type="entry name" value="PHD"/>
    <property type="match status" value="1"/>
</dbReference>
<dbReference type="OrthoDB" id="1903104at2759"/>
<dbReference type="SUPFAM" id="SSF57903">
    <property type="entry name" value="FYVE/PHD zinc finger"/>
    <property type="match status" value="1"/>
</dbReference>
<dbReference type="PANTHER" id="PTHR21448:SF0">
    <property type="entry name" value="PROTEIN PHOSPHATASE 1 REGULATORY SUBUNIT 21"/>
    <property type="match status" value="1"/>
</dbReference>
<keyword evidence="2 4" id="KW-0863">Zinc-finger</keyword>